<keyword evidence="5 9" id="KW-0812">Transmembrane</keyword>
<keyword evidence="3 9" id="KW-0813">Transport</keyword>
<reference evidence="10 11" key="1">
    <citation type="journal article" date="2012" name="PLoS ONE">
        <title>Edwardsiella comparative phylogenomics reveal the new intra/inter-species taxonomic relationships, virulence evolution and niche adaptation mechanisms.</title>
        <authorList>
            <person name="Yang M."/>
            <person name="Lv Y."/>
            <person name="Xiao J."/>
            <person name="Wu H."/>
            <person name="Zheng H."/>
            <person name="Liu Q."/>
            <person name="Zhang Y."/>
            <person name="Wang Q."/>
        </authorList>
    </citation>
    <scope>NUCLEOTIDE SEQUENCE [LARGE SCALE GENOMIC DNA]</scope>
    <source>
        <strain evidence="11">080813</strain>
    </source>
</reference>
<gene>
    <name evidence="10" type="ORF">ETEE_2889</name>
</gene>
<dbReference type="InterPro" id="IPR004685">
    <property type="entry name" value="Brnchd-chn_aa_trnsp_Livcs"/>
</dbReference>
<accession>A0A076LN17</accession>
<dbReference type="GO" id="GO:0015190">
    <property type="term" value="F:L-leucine transmembrane transporter activity"/>
    <property type="evidence" value="ECO:0007669"/>
    <property type="project" value="TreeGrafter"/>
</dbReference>
<feature type="transmembrane region" description="Helical" evidence="9">
    <location>
        <begin position="365"/>
        <end position="388"/>
    </location>
</feature>
<name>A0A076LN17_9GAMM</name>
<evidence type="ECO:0000313" key="10">
    <source>
        <dbReference type="EMBL" id="AIJ09321.1"/>
    </source>
</evidence>
<dbReference type="HOGENOM" id="CLU_036807_0_0_6"/>
<dbReference type="GO" id="GO:0005304">
    <property type="term" value="F:L-valine transmembrane transporter activity"/>
    <property type="evidence" value="ECO:0007669"/>
    <property type="project" value="TreeGrafter"/>
</dbReference>
<dbReference type="EMBL" id="CP006664">
    <property type="protein sequence ID" value="AIJ09321.1"/>
    <property type="molecule type" value="Genomic_DNA"/>
</dbReference>
<organism evidence="10 11">
    <name type="scientific">Edwardsiella anguillarum ET080813</name>
    <dbReference type="NCBI Taxonomy" id="667120"/>
    <lineage>
        <taxon>Bacteria</taxon>
        <taxon>Pseudomonadati</taxon>
        <taxon>Pseudomonadota</taxon>
        <taxon>Gammaproteobacteria</taxon>
        <taxon>Enterobacterales</taxon>
        <taxon>Hafniaceae</taxon>
        <taxon>Edwardsiella</taxon>
    </lineage>
</organism>
<protein>
    <recommendedName>
        <fullName evidence="9">Branched-chain amino acid transport system carrier protein</fullName>
    </recommendedName>
</protein>
<dbReference type="PANTHER" id="PTHR30588">
    <property type="entry name" value="BRANCHED-CHAIN AMINO ACID TRANSPORT SYSTEM 2 CARRIER PROTEIN"/>
    <property type="match status" value="1"/>
</dbReference>
<sequence length="482" mass="50988">MISVAIRKEFSPAIPNSDASQPLRATGPPRAVDSGYILRIKASRHHIMTHRLTSRDILALGFMTFALFVGAGNIIFPPMVGLQSGEHVWIAALGFLITAVGLPVATVVALAKVGGGIDALSSPLGRRAGLLLATVAYLAVGPLFAIPRTTTVSFEVGIAPLTGEGTWPLLGYSVIYFALVVVISLYPGKLLDTVGHVLAPLKIAALAILGIAALIWPAGSLVPATEVYRQIPFSTGFVNGYLTMDTLGAMVFGIVIVNAARSRGVSDARLLTRYTIWAGLIAGLGLTLVYLSLFKLGSDSGVLVPDAQNGAVILHAYVQHTFGNMGAIFLAALIFIACMVTAVGLTCACAEFFAEHLPLSYRTLVFMLGLFSMVVSNLGLSLLIKISIPVLTAIYPPCIALVVLSFTLRWWHRAPRVFVPVMAVSLLFGILDALTGAGMVTALPGWIQHLPLAEQGLAWLPPSLAMMALAGLFDRLLGRARS</sequence>
<dbReference type="GO" id="GO:0005886">
    <property type="term" value="C:plasma membrane"/>
    <property type="evidence" value="ECO:0007669"/>
    <property type="project" value="UniProtKB-SubCell"/>
</dbReference>
<dbReference type="AlphaFoldDB" id="A0A076LN17"/>
<keyword evidence="7 9" id="KW-1133">Transmembrane helix</keyword>
<dbReference type="Proteomes" id="UP000028681">
    <property type="component" value="Chromosome"/>
</dbReference>
<evidence type="ECO:0000256" key="6">
    <source>
        <dbReference type="ARBA" id="ARBA00022970"/>
    </source>
</evidence>
<evidence type="ECO:0000256" key="1">
    <source>
        <dbReference type="ARBA" id="ARBA00004651"/>
    </source>
</evidence>
<keyword evidence="6 9" id="KW-0029">Amino-acid transport</keyword>
<evidence type="ECO:0000256" key="3">
    <source>
        <dbReference type="ARBA" id="ARBA00022448"/>
    </source>
</evidence>
<dbReference type="PANTHER" id="PTHR30588:SF0">
    <property type="entry name" value="BRANCHED-CHAIN AMINO ACID PERMEASE BRNQ"/>
    <property type="match status" value="1"/>
</dbReference>
<comment type="subcellular location">
    <subcellularLocation>
        <location evidence="9">Cell inner membrane</location>
        <topology evidence="9">Multi-pass membrane protein</topology>
    </subcellularLocation>
    <subcellularLocation>
        <location evidence="1">Cell membrane</location>
        <topology evidence="1">Multi-pass membrane protein</topology>
    </subcellularLocation>
</comment>
<evidence type="ECO:0000256" key="7">
    <source>
        <dbReference type="ARBA" id="ARBA00022989"/>
    </source>
</evidence>
<feature type="transmembrane region" description="Helical" evidence="9">
    <location>
        <begin position="271"/>
        <end position="293"/>
    </location>
</feature>
<dbReference type="GO" id="GO:0015818">
    <property type="term" value="P:isoleucine transport"/>
    <property type="evidence" value="ECO:0007669"/>
    <property type="project" value="TreeGrafter"/>
</dbReference>
<evidence type="ECO:0000256" key="2">
    <source>
        <dbReference type="ARBA" id="ARBA00008540"/>
    </source>
</evidence>
<evidence type="ECO:0000256" key="8">
    <source>
        <dbReference type="ARBA" id="ARBA00023136"/>
    </source>
</evidence>
<dbReference type="NCBIfam" id="TIGR00796">
    <property type="entry name" value="livcs"/>
    <property type="match status" value="1"/>
</dbReference>
<feature type="transmembrane region" description="Helical" evidence="9">
    <location>
        <begin position="57"/>
        <end position="76"/>
    </location>
</feature>
<evidence type="ECO:0000256" key="5">
    <source>
        <dbReference type="ARBA" id="ARBA00022692"/>
    </source>
</evidence>
<evidence type="ECO:0000256" key="4">
    <source>
        <dbReference type="ARBA" id="ARBA00022475"/>
    </source>
</evidence>
<comment type="similarity">
    <text evidence="2 9">Belongs to the branched chain amino acid transporter family.</text>
</comment>
<dbReference type="GO" id="GO:0015188">
    <property type="term" value="F:L-isoleucine transmembrane transporter activity"/>
    <property type="evidence" value="ECO:0007669"/>
    <property type="project" value="TreeGrafter"/>
</dbReference>
<evidence type="ECO:0000313" key="11">
    <source>
        <dbReference type="Proteomes" id="UP000028681"/>
    </source>
</evidence>
<feature type="transmembrane region" description="Helical" evidence="9">
    <location>
        <begin position="198"/>
        <end position="218"/>
    </location>
</feature>
<evidence type="ECO:0000256" key="9">
    <source>
        <dbReference type="RuleBase" id="RU362122"/>
    </source>
</evidence>
<feature type="transmembrane region" description="Helical" evidence="9">
    <location>
        <begin position="327"/>
        <end position="353"/>
    </location>
</feature>
<feature type="transmembrane region" description="Helical" evidence="9">
    <location>
        <begin position="88"/>
        <end position="110"/>
    </location>
</feature>
<dbReference type="GO" id="GO:0015820">
    <property type="term" value="P:L-leucine transport"/>
    <property type="evidence" value="ECO:0007669"/>
    <property type="project" value="TreeGrafter"/>
</dbReference>
<feature type="transmembrane region" description="Helical" evidence="9">
    <location>
        <begin position="394"/>
        <end position="411"/>
    </location>
</feature>
<feature type="transmembrane region" description="Helical" evidence="9">
    <location>
        <begin position="459"/>
        <end position="477"/>
    </location>
</feature>
<feature type="transmembrane region" description="Helical" evidence="9">
    <location>
        <begin position="130"/>
        <end position="147"/>
    </location>
</feature>
<keyword evidence="4" id="KW-1003">Cell membrane</keyword>
<keyword evidence="8 9" id="KW-0472">Membrane</keyword>
<dbReference type="KEGG" id="ete:ETEE_2889"/>
<feature type="transmembrane region" description="Helical" evidence="9">
    <location>
        <begin position="238"/>
        <end position="259"/>
    </location>
</feature>
<feature type="transmembrane region" description="Helical" evidence="9">
    <location>
        <begin position="423"/>
        <end position="447"/>
    </location>
</feature>
<proteinExistence type="inferred from homology"/>
<dbReference type="Pfam" id="PF05525">
    <property type="entry name" value="Branch_AA_trans"/>
    <property type="match status" value="1"/>
</dbReference>
<comment type="function">
    <text evidence="9">Component of the transport system for branched-chain amino acids.</text>
</comment>
<feature type="transmembrane region" description="Helical" evidence="9">
    <location>
        <begin position="167"/>
        <end position="186"/>
    </location>
</feature>